<dbReference type="AlphaFoldDB" id="A0A381WYM3"/>
<proteinExistence type="predicted"/>
<name>A0A381WYM3_9ZZZZ</name>
<accession>A0A381WYM3</accession>
<reference evidence="1" key="1">
    <citation type="submission" date="2018-05" db="EMBL/GenBank/DDBJ databases">
        <authorList>
            <person name="Lanie J.A."/>
            <person name="Ng W.-L."/>
            <person name="Kazmierczak K.M."/>
            <person name="Andrzejewski T.M."/>
            <person name="Davidsen T.M."/>
            <person name="Wayne K.J."/>
            <person name="Tettelin H."/>
            <person name="Glass J.I."/>
            <person name="Rusch D."/>
            <person name="Podicherti R."/>
            <person name="Tsui H.-C.T."/>
            <person name="Winkler M.E."/>
        </authorList>
    </citation>
    <scope>NUCLEOTIDE SEQUENCE</scope>
</reference>
<evidence type="ECO:0000313" key="1">
    <source>
        <dbReference type="EMBL" id="SVA57639.1"/>
    </source>
</evidence>
<dbReference type="EMBL" id="UINC01013318">
    <property type="protein sequence ID" value="SVA57639.1"/>
    <property type="molecule type" value="Genomic_DNA"/>
</dbReference>
<organism evidence="1">
    <name type="scientific">marine metagenome</name>
    <dbReference type="NCBI Taxonomy" id="408172"/>
    <lineage>
        <taxon>unclassified sequences</taxon>
        <taxon>metagenomes</taxon>
        <taxon>ecological metagenomes</taxon>
    </lineage>
</organism>
<sequence length="154" mass="17788">MGSYNSSCWFSRCQLGGETKTEMVLFKELWDAGTLFGKGRSCNEVFTIKKGRDYPDLRDMRNYFCEGEYSLTLDGPPGTTITVYGQFFFGEDHGYLTLTKTDHRRVWLWDLEDFPDGKWVVAEANKDTGAYEVYFHAGPNFKMRLGSVKWNEIP</sequence>
<protein>
    <submittedName>
        <fullName evidence="1">Uncharacterized protein</fullName>
    </submittedName>
</protein>
<gene>
    <name evidence="1" type="ORF">METZ01_LOCUS110493</name>
</gene>